<keyword evidence="1" id="KW-0479">Metal-binding</keyword>
<dbReference type="SMART" id="SM00249">
    <property type="entry name" value="PHD"/>
    <property type="match status" value="1"/>
</dbReference>
<evidence type="ECO:0000256" key="3">
    <source>
        <dbReference type="ARBA" id="ARBA00022833"/>
    </source>
</evidence>
<dbReference type="OrthoDB" id="692041at2759"/>
<keyword evidence="2" id="KW-0863">Zinc-finger</keyword>
<sequence>MATAPPPVPSRVGCGGDGCCAREPWPLHHVRHRSVFCLLCTSCVLRYHHGLFCSSCFDLLDPPPSPPPPPPPTTAAAAASAETLVHCSKCPSVAHRACLAAADLAAQFLCPSCKNPEGFSYLPVPGDPPKGKGSGESDRPPINRPSAKVFLAAAQLSATSMSKAAAAARADAERKVKEAAVAKKRAREMLEGLLVIAKREEKMNGAKGSVTPIPVPAQEAAEPKKKAPRPSSTVSAQKKVQSREREKWMRFHEFPSVHRPVPGNSESDKLKGLSSISSMQNNVGVDSKDRVGSLSRLPKQAECQENEKKGLSLGSQGRIAVKEEDKGFLPDADKAPRIPQTIQDASIPVSNSRALLSGSPSTASLRL</sequence>
<dbReference type="PANTHER" id="PTHR34451:SF7">
    <property type="entry name" value="PHD FINGER FAMILY PROTEIN"/>
    <property type="match status" value="1"/>
</dbReference>
<evidence type="ECO:0000256" key="4">
    <source>
        <dbReference type="SAM" id="MobiDB-lite"/>
    </source>
</evidence>
<dbReference type="InterPro" id="IPR011011">
    <property type="entry name" value="Znf_FYVE_PHD"/>
</dbReference>
<evidence type="ECO:0000256" key="2">
    <source>
        <dbReference type="ARBA" id="ARBA00022771"/>
    </source>
</evidence>
<feature type="region of interest" description="Disordered" evidence="4">
    <location>
        <begin position="124"/>
        <end position="144"/>
    </location>
</feature>
<organism evidence="6 7">
    <name type="scientific">Ananas comosus</name>
    <name type="common">Pineapple</name>
    <name type="synonym">Ananas ananas</name>
    <dbReference type="NCBI Taxonomy" id="4615"/>
    <lineage>
        <taxon>Eukaryota</taxon>
        <taxon>Viridiplantae</taxon>
        <taxon>Streptophyta</taxon>
        <taxon>Embryophyta</taxon>
        <taxon>Tracheophyta</taxon>
        <taxon>Spermatophyta</taxon>
        <taxon>Magnoliopsida</taxon>
        <taxon>Liliopsida</taxon>
        <taxon>Poales</taxon>
        <taxon>Bromeliaceae</taxon>
        <taxon>Bromelioideae</taxon>
        <taxon>Ananas</taxon>
    </lineage>
</organism>
<feature type="domain" description="Zinc finger PHD-type" evidence="5">
    <location>
        <begin position="52"/>
        <end position="114"/>
    </location>
</feature>
<dbReference type="PANTHER" id="PTHR34451">
    <property type="entry name" value="PHD FINGER FAMILY PROTEIN"/>
    <property type="match status" value="1"/>
</dbReference>
<feature type="compositionally biased region" description="Polar residues" evidence="4">
    <location>
        <begin position="230"/>
        <end position="239"/>
    </location>
</feature>
<evidence type="ECO:0000313" key="7">
    <source>
        <dbReference type="RefSeq" id="XP_020108064.1"/>
    </source>
</evidence>
<feature type="compositionally biased region" description="Basic and acidic residues" evidence="4">
    <location>
        <begin position="129"/>
        <end position="141"/>
    </location>
</feature>
<evidence type="ECO:0000313" key="6">
    <source>
        <dbReference type="Proteomes" id="UP000515123"/>
    </source>
</evidence>
<dbReference type="SUPFAM" id="SSF57903">
    <property type="entry name" value="FYVE/PHD zinc finger"/>
    <property type="match status" value="1"/>
</dbReference>
<dbReference type="RefSeq" id="XP_020108064.1">
    <property type="nucleotide sequence ID" value="XM_020252475.1"/>
</dbReference>
<dbReference type="InterPro" id="IPR001965">
    <property type="entry name" value="Znf_PHD"/>
</dbReference>
<dbReference type="AlphaFoldDB" id="A0A6P5GJF1"/>
<reference evidence="7" key="2">
    <citation type="submission" date="2025-08" db="UniProtKB">
        <authorList>
            <consortium name="RefSeq"/>
        </authorList>
    </citation>
    <scope>IDENTIFICATION</scope>
    <source>
        <tissue evidence="7">Leaf</tissue>
    </source>
</reference>
<dbReference type="GeneID" id="109723943"/>
<feature type="region of interest" description="Disordered" evidence="4">
    <location>
        <begin position="206"/>
        <end position="318"/>
    </location>
</feature>
<protein>
    <submittedName>
        <fullName evidence="7">Uncharacterized protein LOC109723943</fullName>
    </submittedName>
</protein>
<dbReference type="Gramene" id="Aco017181.1.mrna1">
    <property type="protein sequence ID" value="Aco017181.1.mrna1"/>
    <property type="gene ID" value="Aco017181.1.path1"/>
</dbReference>
<keyword evidence="3" id="KW-0862">Zinc</keyword>
<dbReference type="Proteomes" id="UP000515123">
    <property type="component" value="Linkage group 18"/>
</dbReference>
<proteinExistence type="predicted"/>
<evidence type="ECO:0000259" key="5">
    <source>
        <dbReference type="SMART" id="SM00249"/>
    </source>
</evidence>
<keyword evidence="6" id="KW-1185">Reference proteome</keyword>
<evidence type="ECO:0000256" key="1">
    <source>
        <dbReference type="ARBA" id="ARBA00022723"/>
    </source>
</evidence>
<reference evidence="6" key="1">
    <citation type="journal article" date="2015" name="Nat. Genet.">
        <title>The pineapple genome and the evolution of CAM photosynthesis.</title>
        <authorList>
            <person name="Ming R."/>
            <person name="VanBuren R."/>
            <person name="Wai C.M."/>
            <person name="Tang H."/>
            <person name="Schatz M.C."/>
            <person name="Bowers J.E."/>
            <person name="Lyons E."/>
            <person name="Wang M.L."/>
            <person name="Chen J."/>
            <person name="Biggers E."/>
            <person name="Zhang J."/>
            <person name="Huang L."/>
            <person name="Zhang L."/>
            <person name="Miao W."/>
            <person name="Zhang J."/>
            <person name="Ye Z."/>
            <person name="Miao C."/>
            <person name="Lin Z."/>
            <person name="Wang H."/>
            <person name="Zhou H."/>
            <person name="Yim W.C."/>
            <person name="Priest H.D."/>
            <person name="Zheng C."/>
            <person name="Woodhouse M."/>
            <person name="Edger P.P."/>
            <person name="Guyot R."/>
            <person name="Guo H.B."/>
            <person name="Guo H."/>
            <person name="Zheng G."/>
            <person name="Singh R."/>
            <person name="Sharma A."/>
            <person name="Min X."/>
            <person name="Zheng Y."/>
            <person name="Lee H."/>
            <person name="Gurtowski J."/>
            <person name="Sedlazeck F.J."/>
            <person name="Harkess A."/>
            <person name="McKain M.R."/>
            <person name="Liao Z."/>
            <person name="Fang J."/>
            <person name="Liu J."/>
            <person name="Zhang X."/>
            <person name="Zhang Q."/>
            <person name="Hu W."/>
            <person name="Qin Y."/>
            <person name="Wang K."/>
            <person name="Chen L.Y."/>
            <person name="Shirley N."/>
            <person name="Lin Y.R."/>
            <person name="Liu L.Y."/>
            <person name="Hernandez A.G."/>
            <person name="Wright C.L."/>
            <person name="Bulone V."/>
            <person name="Tuskan G.A."/>
            <person name="Heath K."/>
            <person name="Zee F."/>
            <person name="Moore P.H."/>
            <person name="Sunkar R."/>
            <person name="Leebens-Mack J.H."/>
            <person name="Mockler T."/>
            <person name="Bennetzen J.L."/>
            <person name="Freeling M."/>
            <person name="Sankoff D."/>
            <person name="Paterson A.H."/>
            <person name="Zhu X."/>
            <person name="Yang X."/>
            <person name="Smith J.A."/>
            <person name="Cushman J.C."/>
            <person name="Paull R.E."/>
            <person name="Yu Q."/>
        </authorList>
    </citation>
    <scope>NUCLEOTIDE SEQUENCE [LARGE SCALE GENOMIC DNA]</scope>
    <source>
        <strain evidence="6">cv. F153</strain>
    </source>
</reference>
<feature type="compositionally biased region" description="Polar residues" evidence="4">
    <location>
        <begin position="274"/>
        <end position="284"/>
    </location>
</feature>
<dbReference type="GO" id="GO:0008270">
    <property type="term" value="F:zinc ion binding"/>
    <property type="evidence" value="ECO:0007669"/>
    <property type="project" value="UniProtKB-KW"/>
</dbReference>
<gene>
    <name evidence="7" type="primary">LOC109723943</name>
</gene>
<accession>A0A6P5GJF1</accession>
<feature type="compositionally biased region" description="Basic and acidic residues" evidence="4">
    <location>
        <begin position="241"/>
        <end position="256"/>
    </location>
</feature>
<name>A0A6P5GJF1_ANACO</name>